<organism evidence="1 2">
    <name type="scientific">Bimuria novae-zelandiae CBS 107.79</name>
    <dbReference type="NCBI Taxonomy" id="1447943"/>
    <lineage>
        <taxon>Eukaryota</taxon>
        <taxon>Fungi</taxon>
        <taxon>Dikarya</taxon>
        <taxon>Ascomycota</taxon>
        <taxon>Pezizomycotina</taxon>
        <taxon>Dothideomycetes</taxon>
        <taxon>Pleosporomycetidae</taxon>
        <taxon>Pleosporales</taxon>
        <taxon>Massarineae</taxon>
        <taxon>Didymosphaeriaceae</taxon>
        <taxon>Bimuria</taxon>
    </lineage>
</organism>
<evidence type="ECO:0000313" key="2">
    <source>
        <dbReference type="Proteomes" id="UP000800036"/>
    </source>
</evidence>
<proteinExistence type="predicted"/>
<keyword evidence="2" id="KW-1185">Reference proteome</keyword>
<dbReference type="EMBL" id="ML976702">
    <property type="protein sequence ID" value="KAF1970302.1"/>
    <property type="molecule type" value="Genomic_DNA"/>
</dbReference>
<dbReference type="AlphaFoldDB" id="A0A6A5V2P5"/>
<sequence>MSTAVFSANTYIVACRCPGAVADTPCTPITHPSPSKTTTTSSWLRGKRALVCWCAHGSTCLASSRGLSHARQCRRFRNCEGSVSAKLIPISLPS</sequence>
<accession>A0A6A5V2P5</accession>
<dbReference type="Proteomes" id="UP000800036">
    <property type="component" value="Unassembled WGS sequence"/>
</dbReference>
<name>A0A6A5V2P5_9PLEO</name>
<reference evidence="1" key="1">
    <citation type="journal article" date="2020" name="Stud. Mycol.">
        <title>101 Dothideomycetes genomes: a test case for predicting lifestyles and emergence of pathogens.</title>
        <authorList>
            <person name="Haridas S."/>
            <person name="Albert R."/>
            <person name="Binder M."/>
            <person name="Bloem J."/>
            <person name="Labutti K."/>
            <person name="Salamov A."/>
            <person name="Andreopoulos B."/>
            <person name="Baker S."/>
            <person name="Barry K."/>
            <person name="Bills G."/>
            <person name="Bluhm B."/>
            <person name="Cannon C."/>
            <person name="Castanera R."/>
            <person name="Culley D."/>
            <person name="Daum C."/>
            <person name="Ezra D."/>
            <person name="Gonzalez J."/>
            <person name="Henrissat B."/>
            <person name="Kuo A."/>
            <person name="Liang C."/>
            <person name="Lipzen A."/>
            <person name="Lutzoni F."/>
            <person name="Magnuson J."/>
            <person name="Mondo S."/>
            <person name="Nolan M."/>
            <person name="Ohm R."/>
            <person name="Pangilinan J."/>
            <person name="Park H.-J."/>
            <person name="Ramirez L."/>
            <person name="Alfaro M."/>
            <person name="Sun H."/>
            <person name="Tritt A."/>
            <person name="Yoshinaga Y."/>
            <person name="Zwiers L.-H."/>
            <person name="Turgeon B."/>
            <person name="Goodwin S."/>
            <person name="Spatafora J."/>
            <person name="Crous P."/>
            <person name="Grigoriev I."/>
        </authorList>
    </citation>
    <scope>NUCLEOTIDE SEQUENCE</scope>
    <source>
        <strain evidence="1">CBS 107.79</strain>
    </source>
</reference>
<evidence type="ECO:0000313" key="1">
    <source>
        <dbReference type="EMBL" id="KAF1970302.1"/>
    </source>
</evidence>
<gene>
    <name evidence="1" type="ORF">BU23DRAFT_213986</name>
</gene>
<protein>
    <submittedName>
        <fullName evidence="1">Uncharacterized protein</fullName>
    </submittedName>
</protein>